<name>A0A8X6QJ19_NEPPI</name>
<dbReference type="GO" id="GO:0006310">
    <property type="term" value="P:DNA recombination"/>
    <property type="evidence" value="ECO:0007669"/>
    <property type="project" value="UniProtKB-KW"/>
</dbReference>
<dbReference type="InterPro" id="IPR010285">
    <property type="entry name" value="DNA_helicase_pif1-like_DEAD"/>
</dbReference>
<proteinExistence type="inferred from homology"/>
<feature type="non-terminal residue" evidence="3">
    <location>
        <position position="51"/>
    </location>
</feature>
<evidence type="ECO:0000256" key="1">
    <source>
        <dbReference type="RuleBase" id="RU363044"/>
    </source>
</evidence>
<dbReference type="GO" id="GO:0043139">
    <property type="term" value="F:5'-3' DNA helicase activity"/>
    <property type="evidence" value="ECO:0007669"/>
    <property type="project" value="UniProtKB-EC"/>
</dbReference>
<reference evidence="3" key="1">
    <citation type="submission" date="2020-08" db="EMBL/GenBank/DDBJ databases">
        <title>Multicomponent nature underlies the extraordinary mechanical properties of spider dragline silk.</title>
        <authorList>
            <person name="Kono N."/>
            <person name="Nakamura H."/>
            <person name="Mori M."/>
            <person name="Yoshida Y."/>
            <person name="Ohtoshi R."/>
            <person name="Malay A.D."/>
            <person name="Moran D.A.P."/>
            <person name="Tomita M."/>
            <person name="Numata K."/>
            <person name="Arakawa K."/>
        </authorList>
    </citation>
    <scope>NUCLEOTIDE SEQUENCE</scope>
</reference>
<evidence type="ECO:0000259" key="2">
    <source>
        <dbReference type="Pfam" id="PF05970"/>
    </source>
</evidence>
<dbReference type="GO" id="GO:0000723">
    <property type="term" value="P:telomere maintenance"/>
    <property type="evidence" value="ECO:0007669"/>
    <property type="project" value="InterPro"/>
</dbReference>
<dbReference type="GO" id="GO:0005524">
    <property type="term" value="F:ATP binding"/>
    <property type="evidence" value="ECO:0007669"/>
    <property type="project" value="UniProtKB-KW"/>
</dbReference>
<comment type="caution">
    <text evidence="3">The sequence shown here is derived from an EMBL/GenBank/DDBJ whole genome shotgun (WGS) entry which is preliminary data.</text>
</comment>
<comment type="similarity">
    <text evidence="1">Belongs to the helicase family.</text>
</comment>
<keyword evidence="1" id="KW-0347">Helicase</keyword>
<dbReference type="AlphaFoldDB" id="A0A8X6QJ19"/>
<keyword evidence="1" id="KW-0233">DNA recombination</keyword>
<dbReference type="EMBL" id="BMAW01031520">
    <property type="protein sequence ID" value="GFU21538.1"/>
    <property type="molecule type" value="Genomic_DNA"/>
</dbReference>
<gene>
    <name evidence="3" type="ORF">NPIL_626151</name>
</gene>
<sequence length="51" mass="5773">MAHKKDLVALGRTLRDLRSNQRQMSGAMILLSGDFSQTLPVNLRLTVYEIN</sequence>
<keyword evidence="1" id="KW-0234">DNA repair</keyword>
<keyword evidence="4" id="KW-1185">Reference proteome</keyword>
<evidence type="ECO:0000313" key="3">
    <source>
        <dbReference type="EMBL" id="GFU21538.1"/>
    </source>
</evidence>
<keyword evidence="1" id="KW-0067">ATP-binding</keyword>
<keyword evidence="1" id="KW-0547">Nucleotide-binding</keyword>
<comment type="cofactor">
    <cofactor evidence="1">
        <name>Mg(2+)</name>
        <dbReference type="ChEBI" id="CHEBI:18420"/>
    </cofactor>
</comment>
<protein>
    <recommendedName>
        <fullName evidence="1">ATP-dependent DNA helicase</fullName>
        <ecNumber evidence="1">5.6.2.3</ecNumber>
    </recommendedName>
</protein>
<dbReference type="GO" id="GO:0006281">
    <property type="term" value="P:DNA repair"/>
    <property type="evidence" value="ECO:0007669"/>
    <property type="project" value="UniProtKB-KW"/>
</dbReference>
<comment type="catalytic activity">
    <reaction evidence="1">
        <text>ATP + H2O = ADP + phosphate + H(+)</text>
        <dbReference type="Rhea" id="RHEA:13065"/>
        <dbReference type="ChEBI" id="CHEBI:15377"/>
        <dbReference type="ChEBI" id="CHEBI:15378"/>
        <dbReference type="ChEBI" id="CHEBI:30616"/>
        <dbReference type="ChEBI" id="CHEBI:43474"/>
        <dbReference type="ChEBI" id="CHEBI:456216"/>
        <dbReference type="EC" id="5.6.2.3"/>
    </reaction>
</comment>
<dbReference type="EC" id="5.6.2.3" evidence="1"/>
<dbReference type="GO" id="GO:0016787">
    <property type="term" value="F:hydrolase activity"/>
    <property type="evidence" value="ECO:0007669"/>
    <property type="project" value="UniProtKB-KW"/>
</dbReference>
<dbReference type="Pfam" id="PF05970">
    <property type="entry name" value="PIF1"/>
    <property type="match status" value="1"/>
</dbReference>
<dbReference type="Proteomes" id="UP000887013">
    <property type="component" value="Unassembled WGS sequence"/>
</dbReference>
<feature type="domain" description="DNA helicase Pif1-like DEAD-box helicase" evidence="2">
    <location>
        <begin position="1"/>
        <end position="42"/>
    </location>
</feature>
<dbReference type="OrthoDB" id="272985at2759"/>
<organism evidence="3 4">
    <name type="scientific">Nephila pilipes</name>
    <name type="common">Giant wood spider</name>
    <name type="synonym">Nephila maculata</name>
    <dbReference type="NCBI Taxonomy" id="299642"/>
    <lineage>
        <taxon>Eukaryota</taxon>
        <taxon>Metazoa</taxon>
        <taxon>Ecdysozoa</taxon>
        <taxon>Arthropoda</taxon>
        <taxon>Chelicerata</taxon>
        <taxon>Arachnida</taxon>
        <taxon>Araneae</taxon>
        <taxon>Araneomorphae</taxon>
        <taxon>Entelegynae</taxon>
        <taxon>Araneoidea</taxon>
        <taxon>Nephilidae</taxon>
        <taxon>Nephila</taxon>
    </lineage>
</organism>
<keyword evidence="1" id="KW-0378">Hydrolase</keyword>
<evidence type="ECO:0000313" key="4">
    <source>
        <dbReference type="Proteomes" id="UP000887013"/>
    </source>
</evidence>
<accession>A0A8X6QJ19</accession>
<keyword evidence="1" id="KW-0227">DNA damage</keyword>